<organism evidence="4 5">
    <name type="scientific">Dialister invisus DSM 15470</name>
    <dbReference type="NCBI Taxonomy" id="592028"/>
    <lineage>
        <taxon>Bacteria</taxon>
        <taxon>Bacillati</taxon>
        <taxon>Bacillota</taxon>
        <taxon>Negativicutes</taxon>
        <taxon>Veillonellales</taxon>
        <taxon>Veillonellaceae</taxon>
        <taxon>Dialister</taxon>
    </lineage>
</organism>
<dbReference type="InterPro" id="IPR009078">
    <property type="entry name" value="Ferritin-like_SF"/>
</dbReference>
<gene>
    <name evidence="4" type="primary">mrgA</name>
    <name evidence="4" type="ORF">GCWU000321_01723</name>
</gene>
<dbReference type="EMBL" id="ACIM02000001">
    <property type="protein sequence ID" value="EEW97727.1"/>
    <property type="molecule type" value="Genomic_DNA"/>
</dbReference>
<evidence type="ECO:0000313" key="4">
    <source>
        <dbReference type="EMBL" id="EEW97727.1"/>
    </source>
</evidence>
<evidence type="ECO:0000313" key="5">
    <source>
        <dbReference type="Proteomes" id="UP000004736"/>
    </source>
</evidence>
<dbReference type="GO" id="GO:0008199">
    <property type="term" value="F:ferric iron binding"/>
    <property type="evidence" value="ECO:0007669"/>
    <property type="project" value="InterPro"/>
</dbReference>
<keyword evidence="4" id="KW-0238">DNA-binding</keyword>
<dbReference type="Gene3D" id="1.20.1260.10">
    <property type="match status" value="1"/>
</dbReference>
<protein>
    <submittedName>
        <fullName evidence="4">Metalloregulation DNA-binding stress protein</fullName>
    </submittedName>
</protein>
<dbReference type="Proteomes" id="UP000004736">
    <property type="component" value="Unassembled WGS sequence"/>
</dbReference>
<name>C9LQ91_9FIRM</name>
<dbReference type="GO" id="GO:0003677">
    <property type="term" value="F:DNA binding"/>
    <property type="evidence" value="ECO:0007669"/>
    <property type="project" value="UniProtKB-KW"/>
</dbReference>
<dbReference type="CDD" id="cd01043">
    <property type="entry name" value="DPS"/>
    <property type="match status" value="1"/>
</dbReference>
<dbReference type="InterPro" id="IPR002177">
    <property type="entry name" value="DPS_DNA-bd"/>
</dbReference>
<dbReference type="PIRSF" id="PIRSF005900">
    <property type="entry name" value="Dps"/>
    <property type="match status" value="1"/>
</dbReference>
<reference evidence="4" key="1">
    <citation type="submission" date="2009-09" db="EMBL/GenBank/DDBJ databases">
        <authorList>
            <person name="Weinstock G."/>
            <person name="Sodergren E."/>
            <person name="Clifton S."/>
            <person name="Fulton L."/>
            <person name="Fulton B."/>
            <person name="Courtney L."/>
            <person name="Fronick C."/>
            <person name="Harrison M."/>
            <person name="Strong C."/>
            <person name="Farmer C."/>
            <person name="Delahaunty K."/>
            <person name="Markovic C."/>
            <person name="Hall O."/>
            <person name="Minx P."/>
            <person name="Tomlinson C."/>
            <person name="Mitreva M."/>
            <person name="Nelson J."/>
            <person name="Hou S."/>
            <person name="Wollam A."/>
            <person name="Pepin K.H."/>
            <person name="Johnson M."/>
            <person name="Bhonagiri V."/>
            <person name="Nash W.E."/>
            <person name="Warren W."/>
            <person name="Chinwalla A."/>
            <person name="Mardis E.R."/>
            <person name="Wilson R.K."/>
        </authorList>
    </citation>
    <scope>NUCLEOTIDE SEQUENCE [LARGE SCALE GENOMIC DNA]</scope>
    <source>
        <strain evidence="4">DSM 15470</strain>
    </source>
</reference>
<proteinExistence type="inferred from homology"/>
<dbReference type="SUPFAM" id="SSF47240">
    <property type="entry name" value="Ferritin-like"/>
    <property type="match status" value="1"/>
</dbReference>
<dbReference type="InterPro" id="IPR008331">
    <property type="entry name" value="Ferritin_DPS_dom"/>
</dbReference>
<evidence type="ECO:0000259" key="3">
    <source>
        <dbReference type="Pfam" id="PF00210"/>
    </source>
</evidence>
<dbReference type="PANTHER" id="PTHR42932">
    <property type="entry name" value="GENERAL STRESS PROTEIN 20U"/>
    <property type="match status" value="1"/>
</dbReference>
<accession>C9LQ91</accession>
<evidence type="ECO:0000256" key="2">
    <source>
        <dbReference type="RuleBase" id="RU003875"/>
    </source>
</evidence>
<sequence length="163" mass="18996">MNIETECFKKVVIVIYKEELQMEKELNALLSDLVVEYHKLQSFHWYLKGSHFFDDHAKLESFYDEIAEAVDAVAEAMLQQKLRPESTLKGFLAKTGIHEAENEEVTSEEAYTRVLSDFEYLLKEVIAVKEAAEEKKNYLVSTLMDDYIASFSKNIWMLRQALK</sequence>
<comment type="caution">
    <text evidence="4">The sequence shown here is derived from an EMBL/GenBank/DDBJ whole genome shotgun (WGS) entry which is preliminary data.</text>
</comment>
<dbReference type="HOGENOM" id="CLU_098183_2_2_9"/>
<comment type="similarity">
    <text evidence="1 2">Belongs to the Dps family.</text>
</comment>
<dbReference type="STRING" id="592028.GCWU000321_01723"/>
<feature type="domain" description="Ferritin/DPS" evidence="3">
    <location>
        <begin position="24"/>
        <end position="162"/>
    </location>
</feature>
<evidence type="ECO:0000256" key="1">
    <source>
        <dbReference type="ARBA" id="ARBA00009497"/>
    </source>
</evidence>
<dbReference type="PANTHER" id="PTHR42932:SF1">
    <property type="entry name" value="GENERAL STRESS PROTEIN 20U"/>
    <property type="match status" value="1"/>
</dbReference>
<dbReference type="InterPro" id="IPR012347">
    <property type="entry name" value="Ferritin-like"/>
</dbReference>
<dbReference type="eggNOG" id="COG0783">
    <property type="taxonomic scope" value="Bacteria"/>
</dbReference>
<dbReference type="Pfam" id="PF00210">
    <property type="entry name" value="Ferritin"/>
    <property type="match status" value="1"/>
</dbReference>
<dbReference type="PRINTS" id="PR01346">
    <property type="entry name" value="HELNAPAPROT"/>
</dbReference>
<dbReference type="AlphaFoldDB" id="C9LQ91"/>
<keyword evidence="5" id="KW-1185">Reference proteome</keyword>